<proteinExistence type="predicted"/>
<reference evidence="1 2" key="1">
    <citation type="journal article" date="2016" name="Mol. Biol. Evol.">
        <title>Comparative Genomics of Early-Diverging Mushroom-Forming Fungi Provides Insights into the Origins of Lignocellulose Decay Capabilities.</title>
        <authorList>
            <person name="Nagy L.G."/>
            <person name="Riley R."/>
            <person name="Tritt A."/>
            <person name="Adam C."/>
            <person name="Daum C."/>
            <person name="Floudas D."/>
            <person name="Sun H."/>
            <person name="Yadav J.S."/>
            <person name="Pangilinan J."/>
            <person name="Larsson K.H."/>
            <person name="Matsuura K."/>
            <person name="Barry K."/>
            <person name="Labutti K."/>
            <person name="Kuo R."/>
            <person name="Ohm R.A."/>
            <person name="Bhattacharya S.S."/>
            <person name="Shirouzu T."/>
            <person name="Yoshinaga Y."/>
            <person name="Martin F.M."/>
            <person name="Grigoriev I.V."/>
            <person name="Hibbett D.S."/>
        </authorList>
    </citation>
    <scope>NUCLEOTIDE SEQUENCE [LARGE SCALE GENOMIC DNA]</scope>
    <source>
        <strain evidence="1 2">HHB12029</strain>
    </source>
</reference>
<keyword evidence="2" id="KW-1185">Reference proteome</keyword>
<dbReference type="Proteomes" id="UP000077266">
    <property type="component" value="Unassembled WGS sequence"/>
</dbReference>
<accession>A0A165CAB7</accession>
<dbReference type="InParanoid" id="A0A165CAB7"/>
<evidence type="ECO:0000313" key="2">
    <source>
        <dbReference type="Proteomes" id="UP000077266"/>
    </source>
</evidence>
<protein>
    <submittedName>
        <fullName evidence="1">Uncharacterized protein</fullName>
    </submittedName>
</protein>
<dbReference type="AlphaFoldDB" id="A0A165CAB7"/>
<name>A0A165CAB7_EXIGL</name>
<evidence type="ECO:0000313" key="1">
    <source>
        <dbReference type="EMBL" id="KZV82107.1"/>
    </source>
</evidence>
<dbReference type="EMBL" id="KV426346">
    <property type="protein sequence ID" value="KZV82107.1"/>
    <property type="molecule type" value="Genomic_DNA"/>
</dbReference>
<organism evidence="1 2">
    <name type="scientific">Exidia glandulosa HHB12029</name>
    <dbReference type="NCBI Taxonomy" id="1314781"/>
    <lineage>
        <taxon>Eukaryota</taxon>
        <taxon>Fungi</taxon>
        <taxon>Dikarya</taxon>
        <taxon>Basidiomycota</taxon>
        <taxon>Agaricomycotina</taxon>
        <taxon>Agaricomycetes</taxon>
        <taxon>Auriculariales</taxon>
        <taxon>Exidiaceae</taxon>
        <taxon>Exidia</taxon>
    </lineage>
</organism>
<gene>
    <name evidence="1" type="ORF">EXIGLDRAFT_778984</name>
</gene>
<dbReference type="OrthoDB" id="10453270at2759"/>
<sequence length="120" mass="13439">MNAYKSDRALLLAEIAWEQREGKGKGVPLLPARPGGEWLIATNWRSSKLNDVNFSGARLEGEMRNEKAQFVIGWVQEGIKVPLRGGVVVHSESKEGIWLAIVQSEKVWERVKRSSDVKLA</sequence>